<keyword evidence="2" id="KW-1185">Reference proteome</keyword>
<dbReference type="EMBL" id="FMYM01000005">
    <property type="protein sequence ID" value="SDC06230.1"/>
    <property type="molecule type" value="Genomic_DNA"/>
</dbReference>
<evidence type="ECO:0000313" key="2">
    <source>
        <dbReference type="Proteomes" id="UP000242662"/>
    </source>
</evidence>
<proteinExistence type="predicted"/>
<reference evidence="2" key="1">
    <citation type="submission" date="2016-09" db="EMBL/GenBank/DDBJ databases">
        <authorList>
            <person name="Varghese N."/>
            <person name="Submissions S."/>
        </authorList>
    </citation>
    <scope>NUCLEOTIDE SEQUENCE [LARGE SCALE GENOMIC DNA]</scope>
    <source>
        <strain evidence="2">25nlg</strain>
    </source>
</reference>
<name>A0A1G6III6_9BACI</name>
<accession>A0A1G6III6</accession>
<evidence type="ECO:0000313" key="1">
    <source>
        <dbReference type="EMBL" id="SDC06230.1"/>
    </source>
</evidence>
<gene>
    <name evidence="1" type="ORF">SAMN05421737_10574</name>
</gene>
<dbReference type="RefSeq" id="WP_090775438.1">
    <property type="nucleotide sequence ID" value="NZ_FMYM01000005.1"/>
</dbReference>
<sequence length="195" mass="21732">MSNNKVQFGLENAHYATFKIEGGNVIYDKPIPLRGSVELNLEPRGDMEPFYADNMIYYSAPNNQGYDGTLTIATIPEQFAIDCLGEEKDIETGTLTEVSNAKPQPFALLFEFDGDQKATRHVLYHCVANRPTMGSATRTDSVEVKTNELTFVASRRLTDNRVKTKTLGSTPDEVYNAWYSTVFDKAVLKNEGAES</sequence>
<organism evidence="1 2">
    <name type="scientific">Shouchella lonarensis</name>
    <dbReference type="NCBI Taxonomy" id="1464122"/>
    <lineage>
        <taxon>Bacteria</taxon>
        <taxon>Bacillati</taxon>
        <taxon>Bacillota</taxon>
        <taxon>Bacilli</taxon>
        <taxon>Bacillales</taxon>
        <taxon>Bacillaceae</taxon>
        <taxon>Shouchella</taxon>
    </lineage>
</organism>
<dbReference type="STRING" id="1464122.SAMN05421737_10574"/>
<dbReference type="OrthoDB" id="9780018at2"/>
<dbReference type="InterPro" id="IPR006490">
    <property type="entry name" value="Maj_tail_phi13"/>
</dbReference>
<dbReference type="AlphaFoldDB" id="A0A1G6III6"/>
<protein>
    <submittedName>
        <fullName evidence="1">Phage major tail protein, phi13 family</fullName>
    </submittedName>
</protein>
<dbReference type="Proteomes" id="UP000242662">
    <property type="component" value="Unassembled WGS sequence"/>
</dbReference>
<dbReference type="NCBIfam" id="TIGR01603">
    <property type="entry name" value="maj_tail_phi13"/>
    <property type="match status" value="1"/>
</dbReference>